<dbReference type="Pfam" id="PF10475">
    <property type="entry name" value="Vps54_N"/>
    <property type="match status" value="1"/>
</dbReference>
<evidence type="ECO:0000256" key="1">
    <source>
        <dbReference type="ARBA" id="ARBA00022448"/>
    </source>
</evidence>
<dbReference type="PANTHER" id="PTHR13258">
    <property type="entry name" value="SYNDETIN"/>
    <property type="match status" value="1"/>
</dbReference>
<feature type="domain" description="Vacuolar protein sorting-associated protein 54 N-terminal" evidence="6">
    <location>
        <begin position="58"/>
        <end position="349"/>
    </location>
</feature>
<dbReference type="Proteomes" id="UP000694941">
    <property type="component" value="Unplaced"/>
</dbReference>
<name>A0ABM1B851_LIMPO</name>
<accession>A0ABM1B851</accession>
<dbReference type="InterPro" id="IPR019515">
    <property type="entry name" value="VPS54_N"/>
</dbReference>
<keyword evidence="1" id="KW-0813">Transport</keyword>
<gene>
    <name evidence="8" type="primary">LOC106461475</name>
</gene>
<evidence type="ECO:0000313" key="8">
    <source>
        <dbReference type="RefSeq" id="XP_013776752.1"/>
    </source>
</evidence>
<evidence type="ECO:0000259" key="6">
    <source>
        <dbReference type="Pfam" id="PF10475"/>
    </source>
</evidence>
<feature type="region of interest" description="Disordered" evidence="4">
    <location>
        <begin position="494"/>
        <end position="599"/>
    </location>
</feature>
<evidence type="ECO:0000256" key="4">
    <source>
        <dbReference type="SAM" id="MobiDB-lite"/>
    </source>
</evidence>
<feature type="domain" description="Syndetin C-terminal" evidence="5">
    <location>
        <begin position="715"/>
        <end position="947"/>
    </location>
</feature>
<feature type="compositionally biased region" description="Polar residues" evidence="4">
    <location>
        <begin position="494"/>
        <end position="512"/>
    </location>
</feature>
<evidence type="ECO:0000256" key="2">
    <source>
        <dbReference type="ARBA" id="ARBA00022927"/>
    </source>
</evidence>
<dbReference type="RefSeq" id="XP_013776752.1">
    <property type="nucleotide sequence ID" value="XM_013921298.2"/>
</dbReference>
<evidence type="ECO:0000259" key="5">
    <source>
        <dbReference type="Pfam" id="PF10474"/>
    </source>
</evidence>
<feature type="compositionally biased region" description="Basic and acidic residues" evidence="4">
    <location>
        <begin position="568"/>
        <end position="580"/>
    </location>
</feature>
<protein>
    <submittedName>
        <fullName evidence="8">Syndetin-like isoform X1</fullName>
    </submittedName>
</protein>
<dbReference type="GeneID" id="106461475"/>
<evidence type="ECO:0000256" key="3">
    <source>
        <dbReference type="ARBA" id="ARBA00023054"/>
    </source>
</evidence>
<keyword evidence="2" id="KW-0653">Protein transport</keyword>
<dbReference type="InterPro" id="IPR019514">
    <property type="entry name" value="Syndetin_C"/>
</dbReference>
<dbReference type="InterPro" id="IPR040047">
    <property type="entry name" value="VPS50"/>
</dbReference>
<dbReference type="PANTHER" id="PTHR13258:SF0">
    <property type="entry name" value="SYNDETIN"/>
    <property type="match status" value="1"/>
</dbReference>
<evidence type="ECO:0000313" key="7">
    <source>
        <dbReference type="Proteomes" id="UP000694941"/>
    </source>
</evidence>
<proteinExistence type="predicted"/>
<keyword evidence="7" id="KW-1185">Reference proteome</keyword>
<keyword evidence="3" id="KW-0175">Coiled coil</keyword>
<sequence>MDITKKIKSFVARQGSRSPCSPVEPLVSRDFVIETAVVKEKDDYRESTINPQAEAEILQSIEEVYFNDDTFDACDYQLKKIPAELDLNQIIRDKEYLQKQQYVVSKKVSDLILQNQTAYTQELHRVTELQKNLEQAGVICSQGRSHLARARKDFTTASLGILASFRKRERLLGLLKFLHSIKTMQETDVRLRELLEEEDYPGAIQLCLECQKAAIQFRHYKCISELSSKLQDTLEMMEEKLDVALSKVCTNFNTTHYEKLQAAYRLLGKTQTAMDQLLMHFASAIHNKAFTLVLGYVELCAGGSATKFQKHHYSELAKLITVETFTPCLKDLCKALWEVMHSYWCIVEWHEDHDSQSSQVNAGTEVNLTHQYVRQKLEHGLLRIWQDVQQKVKTYILASDLSSFKFDEFIHILDLVRRLIDIGEEFCNSKSEDLQESLRKQSVNYFRNYHRGCMEELRMFLENESWALCPVRPNFSILQLQEFRFLRHNHSRSILTPPSSPAHSKTESTSFSGRPREGYFQGYRYQGNPFEEKTEEEDKEDVLAPSTTDEGDGQPLSDTDSEDEDVADELKKEYVDEKTGDTPNNRQQRTTRKTSTSSRRRQILILTNTTLNVLRLFGKYMQMMNLLKPIAFDVLICMSQLFDYYMFSVYTFFYREMDFSENALSNKLRTTLKRIRENLILAESESDFGTDTRNKDKVPAPVLSTMVDLKSIEQLYGLAERVTAAESLVFLANQFEFLHPHLETFIPSSKKAFLQQFCSQTILTAPELRRPIYMTVAARGVDYNQVLMLMNCVKWDVHDIMSQHSYYVDILLRELQVFSMRLLEVNKKTPIPKEASDILWEHCIRLANRTFIEGFSQSKKCTNEGRALMQLDYQQFLTKVEGLTDLRLVPERELVEGYIKAFYLLEPALEQWIRSHREYTPKQLIGLVSCVTQLNKKGRQKLISLIEEGDKIRR</sequence>
<organism evidence="7 8">
    <name type="scientific">Limulus polyphemus</name>
    <name type="common">Atlantic horseshoe crab</name>
    <dbReference type="NCBI Taxonomy" id="6850"/>
    <lineage>
        <taxon>Eukaryota</taxon>
        <taxon>Metazoa</taxon>
        <taxon>Ecdysozoa</taxon>
        <taxon>Arthropoda</taxon>
        <taxon>Chelicerata</taxon>
        <taxon>Merostomata</taxon>
        <taxon>Xiphosura</taxon>
        <taxon>Limulidae</taxon>
        <taxon>Limulus</taxon>
    </lineage>
</organism>
<reference evidence="8" key="1">
    <citation type="submission" date="2025-08" db="UniProtKB">
        <authorList>
            <consortium name="RefSeq"/>
        </authorList>
    </citation>
    <scope>IDENTIFICATION</scope>
    <source>
        <tissue evidence="8">Muscle</tissue>
    </source>
</reference>
<dbReference type="Pfam" id="PF10474">
    <property type="entry name" value="Syndetin_C"/>
    <property type="match status" value="1"/>
</dbReference>